<dbReference type="Proteomes" id="UP001208570">
    <property type="component" value="Unassembled WGS sequence"/>
</dbReference>
<dbReference type="AlphaFoldDB" id="A0AAD9J683"/>
<protein>
    <submittedName>
        <fullName evidence="1">Uncharacterized protein</fullName>
    </submittedName>
</protein>
<gene>
    <name evidence="1" type="ORF">LSH36_556g01036</name>
</gene>
<reference evidence="1" key="1">
    <citation type="journal article" date="2023" name="Mol. Biol. Evol.">
        <title>Third-Generation Sequencing Reveals the Adaptive Role of the Epigenome in Three Deep-Sea Polychaetes.</title>
        <authorList>
            <person name="Perez M."/>
            <person name="Aroh O."/>
            <person name="Sun Y."/>
            <person name="Lan Y."/>
            <person name="Juniper S.K."/>
            <person name="Young C.R."/>
            <person name="Angers B."/>
            <person name="Qian P.Y."/>
        </authorList>
    </citation>
    <scope>NUCLEOTIDE SEQUENCE</scope>
    <source>
        <strain evidence="1">P08H-3</strain>
    </source>
</reference>
<sequence length="111" mass="13100">MRGRSVRENKFLLRHGDVTFFRCSPETAEVSFVFRVVKPPSHSLWCNKMEDTRHEISTNQHIRIMRCVSEVTMKTNWWPPFVISDHDIPFPFIGEIHESENVSEEHQTSTN</sequence>
<proteinExistence type="predicted"/>
<evidence type="ECO:0000313" key="2">
    <source>
        <dbReference type="Proteomes" id="UP001208570"/>
    </source>
</evidence>
<evidence type="ECO:0000313" key="1">
    <source>
        <dbReference type="EMBL" id="KAK2147372.1"/>
    </source>
</evidence>
<accession>A0AAD9J683</accession>
<organism evidence="1 2">
    <name type="scientific">Paralvinella palmiformis</name>
    <dbReference type="NCBI Taxonomy" id="53620"/>
    <lineage>
        <taxon>Eukaryota</taxon>
        <taxon>Metazoa</taxon>
        <taxon>Spiralia</taxon>
        <taxon>Lophotrochozoa</taxon>
        <taxon>Annelida</taxon>
        <taxon>Polychaeta</taxon>
        <taxon>Sedentaria</taxon>
        <taxon>Canalipalpata</taxon>
        <taxon>Terebellida</taxon>
        <taxon>Terebelliformia</taxon>
        <taxon>Alvinellidae</taxon>
        <taxon>Paralvinella</taxon>
    </lineage>
</organism>
<keyword evidence="2" id="KW-1185">Reference proteome</keyword>
<comment type="caution">
    <text evidence="1">The sequence shown here is derived from an EMBL/GenBank/DDBJ whole genome shotgun (WGS) entry which is preliminary data.</text>
</comment>
<name>A0AAD9J683_9ANNE</name>
<dbReference type="EMBL" id="JAODUP010000556">
    <property type="protein sequence ID" value="KAK2147372.1"/>
    <property type="molecule type" value="Genomic_DNA"/>
</dbReference>